<evidence type="ECO:0000256" key="5">
    <source>
        <dbReference type="SAM" id="Phobius"/>
    </source>
</evidence>
<name>A0A9D6L7H7_UNCEI</name>
<keyword evidence="3 5" id="KW-1133">Transmembrane helix</keyword>
<dbReference type="InterPro" id="IPR013525">
    <property type="entry name" value="ABC2_TM"/>
</dbReference>
<dbReference type="PANTHER" id="PTHR43471:SF3">
    <property type="entry name" value="ABC TRANSPORTER PERMEASE PROTEIN NATB"/>
    <property type="match status" value="1"/>
</dbReference>
<keyword evidence="4 5" id="KW-0472">Membrane</keyword>
<evidence type="ECO:0000313" key="7">
    <source>
        <dbReference type="EMBL" id="MBI3540046.1"/>
    </source>
</evidence>
<dbReference type="EMBL" id="JACQAY010000234">
    <property type="protein sequence ID" value="MBI3540046.1"/>
    <property type="molecule type" value="Genomic_DNA"/>
</dbReference>
<comment type="caution">
    <text evidence="7">The sequence shown here is derived from an EMBL/GenBank/DDBJ whole genome shotgun (WGS) entry which is preliminary data.</text>
</comment>
<sequence length="438" mass="47729">MKLSWPRVLTVARREFLTTVRRKAFLFMLIGTPAYLAFVMSISAGTEGKERVAALKQLETLGVVDSSGTLANGAPEIRTESLPADNPFARKNGMQSLAKIAPQTFTTRVRFFGDEASAQQALRDQSISQLLVVPADYLRDGTLRRYARSSNLFSSADRRAVSGWLSQSLVRGRVDSMIAARVARPSEKESFYTLNGRSGQFEIKDDKREMLDFMLPFLFSMVLGLCIIIGGQYLLQGVAEEKESRILESLLCTVSADELMAGKLLGLGSVGLAVVGIWAVAGLAIASPLLVLVRATLSPDLLAIALAYFLIGYLFFGSIMTGIGAMTNNMREAQQFAVWFTFANFAPFIMITRILGHPSSPLAIGLSMFPPTASTAMMLRLTAPNASVPAWQIGLSLALLAAAAWLALRTASRVFRIGLLMYGKTPNLPEILRWARQG</sequence>
<feature type="domain" description="ABC-2 type transporter transmembrane" evidence="6">
    <location>
        <begin position="23"/>
        <end position="407"/>
    </location>
</feature>
<evidence type="ECO:0000259" key="6">
    <source>
        <dbReference type="Pfam" id="PF12698"/>
    </source>
</evidence>
<evidence type="ECO:0000256" key="3">
    <source>
        <dbReference type="ARBA" id="ARBA00022989"/>
    </source>
</evidence>
<accession>A0A9D6L7H7</accession>
<keyword evidence="2 5" id="KW-0812">Transmembrane</keyword>
<organism evidence="7 8">
    <name type="scientific">Eiseniibacteriota bacterium</name>
    <dbReference type="NCBI Taxonomy" id="2212470"/>
    <lineage>
        <taxon>Bacteria</taxon>
        <taxon>Candidatus Eiseniibacteriota</taxon>
    </lineage>
</organism>
<feature type="transmembrane region" description="Helical" evidence="5">
    <location>
        <begin position="389"/>
        <end position="408"/>
    </location>
</feature>
<dbReference type="AlphaFoldDB" id="A0A9D6L7H7"/>
<dbReference type="PANTHER" id="PTHR43471">
    <property type="entry name" value="ABC TRANSPORTER PERMEASE"/>
    <property type="match status" value="1"/>
</dbReference>
<dbReference type="GO" id="GO:0016020">
    <property type="term" value="C:membrane"/>
    <property type="evidence" value="ECO:0007669"/>
    <property type="project" value="UniProtKB-SubCell"/>
</dbReference>
<feature type="transmembrane region" description="Helical" evidence="5">
    <location>
        <begin position="336"/>
        <end position="355"/>
    </location>
</feature>
<gene>
    <name evidence="7" type="ORF">HY076_07215</name>
</gene>
<evidence type="ECO:0000256" key="1">
    <source>
        <dbReference type="ARBA" id="ARBA00004141"/>
    </source>
</evidence>
<reference evidence="7" key="1">
    <citation type="submission" date="2020-07" db="EMBL/GenBank/DDBJ databases">
        <title>Huge and variable diversity of episymbiotic CPR bacteria and DPANN archaea in groundwater ecosystems.</title>
        <authorList>
            <person name="He C.Y."/>
            <person name="Keren R."/>
            <person name="Whittaker M."/>
            <person name="Farag I.F."/>
            <person name="Doudna J."/>
            <person name="Cate J.H.D."/>
            <person name="Banfield J.F."/>
        </authorList>
    </citation>
    <scope>NUCLEOTIDE SEQUENCE</scope>
    <source>
        <strain evidence="7">NC_groundwater_928_Pr1_S-0.2um_72_17</strain>
    </source>
</reference>
<dbReference type="Pfam" id="PF12698">
    <property type="entry name" value="ABC2_membrane_3"/>
    <property type="match status" value="1"/>
</dbReference>
<dbReference type="GO" id="GO:0140359">
    <property type="term" value="F:ABC-type transporter activity"/>
    <property type="evidence" value="ECO:0007669"/>
    <property type="project" value="InterPro"/>
</dbReference>
<feature type="transmembrane region" description="Helical" evidence="5">
    <location>
        <begin position="24"/>
        <end position="46"/>
    </location>
</feature>
<evidence type="ECO:0000256" key="2">
    <source>
        <dbReference type="ARBA" id="ARBA00022692"/>
    </source>
</evidence>
<feature type="transmembrane region" description="Helical" evidence="5">
    <location>
        <begin position="305"/>
        <end position="324"/>
    </location>
</feature>
<feature type="transmembrane region" description="Helical" evidence="5">
    <location>
        <begin position="270"/>
        <end position="293"/>
    </location>
</feature>
<proteinExistence type="predicted"/>
<evidence type="ECO:0000256" key="4">
    <source>
        <dbReference type="ARBA" id="ARBA00023136"/>
    </source>
</evidence>
<feature type="transmembrane region" description="Helical" evidence="5">
    <location>
        <begin position="213"/>
        <end position="235"/>
    </location>
</feature>
<dbReference type="Proteomes" id="UP000807850">
    <property type="component" value="Unassembled WGS sequence"/>
</dbReference>
<evidence type="ECO:0000313" key="8">
    <source>
        <dbReference type="Proteomes" id="UP000807850"/>
    </source>
</evidence>
<protein>
    <submittedName>
        <fullName evidence="7">ABC transporter permease</fullName>
    </submittedName>
</protein>
<comment type="subcellular location">
    <subcellularLocation>
        <location evidence="1">Membrane</location>
        <topology evidence="1">Multi-pass membrane protein</topology>
    </subcellularLocation>
</comment>